<keyword evidence="2" id="KW-1185">Reference proteome</keyword>
<protein>
    <submittedName>
        <fullName evidence="1">Uncharacterized protein</fullName>
    </submittedName>
</protein>
<dbReference type="EMBL" id="JBEYBR010000053">
    <property type="protein sequence ID" value="MEU2124209.1"/>
    <property type="molecule type" value="Genomic_DNA"/>
</dbReference>
<sequence length="91" mass="10352">MGGDATEDRYASDVADRSHEWYSRAAVKARRYHREAVEAERRLFHTGAVPYDDPVGRDQVLAQNITSIEQKEMSSWLKIAGPRRHSRGNPA</sequence>
<evidence type="ECO:0000313" key="1">
    <source>
        <dbReference type="EMBL" id="MEU2124209.1"/>
    </source>
</evidence>
<dbReference type="Proteomes" id="UP001550535">
    <property type="component" value="Unassembled WGS sequence"/>
</dbReference>
<evidence type="ECO:0000313" key="2">
    <source>
        <dbReference type="Proteomes" id="UP001550535"/>
    </source>
</evidence>
<reference evidence="1 2" key="1">
    <citation type="submission" date="2024-06" db="EMBL/GenBank/DDBJ databases">
        <title>The Natural Products Discovery Center: Release of the First 8490 Sequenced Strains for Exploring Actinobacteria Biosynthetic Diversity.</title>
        <authorList>
            <person name="Kalkreuter E."/>
            <person name="Kautsar S.A."/>
            <person name="Yang D."/>
            <person name="Bader C.D."/>
            <person name="Teijaro C.N."/>
            <person name="Fluegel L."/>
            <person name="Davis C.M."/>
            <person name="Simpson J.R."/>
            <person name="Lauterbach L."/>
            <person name="Steele A.D."/>
            <person name="Gui C."/>
            <person name="Meng S."/>
            <person name="Li G."/>
            <person name="Viehrig K."/>
            <person name="Ye F."/>
            <person name="Su P."/>
            <person name="Kiefer A.F."/>
            <person name="Nichols A."/>
            <person name="Cepeda A.J."/>
            <person name="Yan W."/>
            <person name="Fan B."/>
            <person name="Jiang Y."/>
            <person name="Adhikari A."/>
            <person name="Zheng C.-J."/>
            <person name="Schuster L."/>
            <person name="Cowan T.M."/>
            <person name="Smanski M.J."/>
            <person name="Chevrette M.G."/>
            <person name="De Carvalho L.P.S."/>
            <person name="Shen B."/>
        </authorList>
    </citation>
    <scope>NUCLEOTIDE SEQUENCE [LARGE SCALE GENOMIC DNA]</scope>
    <source>
        <strain evidence="1 2">NPDC019434</strain>
    </source>
</reference>
<organism evidence="1 2">
    <name type="scientific">Nocardia niwae</name>
    <dbReference type="NCBI Taxonomy" id="626084"/>
    <lineage>
        <taxon>Bacteria</taxon>
        <taxon>Bacillati</taxon>
        <taxon>Actinomycetota</taxon>
        <taxon>Actinomycetes</taxon>
        <taxon>Mycobacteriales</taxon>
        <taxon>Nocardiaceae</taxon>
        <taxon>Nocardia</taxon>
    </lineage>
</organism>
<comment type="caution">
    <text evidence="1">The sequence shown here is derived from an EMBL/GenBank/DDBJ whole genome shotgun (WGS) entry which is preliminary data.</text>
</comment>
<gene>
    <name evidence="1" type="ORF">ABZ507_20550</name>
</gene>
<name>A0ABV2XE90_9NOCA</name>
<proteinExistence type="predicted"/>
<accession>A0ABV2XE90</accession>
<dbReference type="RefSeq" id="WP_357804393.1">
    <property type="nucleotide sequence ID" value="NZ_JBEYBM010000008.1"/>
</dbReference>